<evidence type="ECO:0000313" key="5">
    <source>
        <dbReference type="WBParaSite" id="BXY_0213200.1"/>
    </source>
</evidence>
<feature type="domain" description="SH2" evidence="3">
    <location>
        <begin position="30"/>
        <end position="109"/>
    </location>
</feature>
<dbReference type="PRINTS" id="PR00401">
    <property type="entry name" value="SH2DOMAIN"/>
</dbReference>
<proteinExistence type="predicted"/>
<dbReference type="InterPro" id="IPR035849">
    <property type="entry name" value="Fes/Fps/Fer_SH2"/>
</dbReference>
<dbReference type="InterPro" id="IPR036860">
    <property type="entry name" value="SH2_dom_sf"/>
</dbReference>
<dbReference type="AlphaFoldDB" id="A0A1I7RN46"/>
<sequence length="109" mass="12432">MVGPQPVFPGGSVMAHQRGPHDPSIVNEPYYHGLLPREDIRMMLHNNGDFLIRTSEPNAKDGVRSYILSVMVYQDKEESGIKHYVIQNSSNRWTIEKYGFDSIKAMLNL</sequence>
<dbReference type="Pfam" id="PF00017">
    <property type="entry name" value="SH2"/>
    <property type="match status" value="1"/>
</dbReference>
<dbReference type="Proteomes" id="UP000095284">
    <property type="component" value="Unplaced"/>
</dbReference>
<evidence type="ECO:0000256" key="2">
    <source>
        <dbReference type="SAM" id="MobiDB-lite"/>
    </source>
</evidence>
<dbReference type="Gene3D" id="3.30.505.10">
    <property type="entry name" value="SH2 domain"/>
    <property type="match status" value="1"/>
</dbReference>
<dbReference type="InterPro" id="IPR000980">
    <property type="entry name" value="SH2"/>
</dbReference>
<reference evidence="5" key="1">
    <citation type="submission" date="2016-11" db="UniProtKB">
        <authorList>
            <consortium name="WormBaseParasite"/>
        </authorList>
    </citation>
    <scope>IDENTIFICATION</scope>
</reference>
<protein>
    <submittedName>
        <fullName evidence="5">SH2 domain-containing protein</fullName>
    </submittedName>
</protein>
<dbReference type="CDD" id="cd10361">
    <property type="entry name" value="SH2_Fps_family"/>
    <property type="match status" value="1"/>
</dbReference>
<name>A0A1I7RN46_BURXY</name>
<dbReference type="SMART" id="SM00252">
    <property type="entry name" value="SH2"/>
    <property type="match status" value="1"/>
</dbReference>
<evidence type="ECO:0000259" key="3">
    <source>
        <dbReference type="PROSITE" id="PS50001"/>
    </source>
</evidence>
<dbReference type="SUPFAM" id="SSF55550">
    <property type="entry name" value="SH2 domain"/>
    <property type="match status" value="1"/>
</dbReference>
<keyword evidence="1" id="KW-0727">SH2 domain</keyword>
<dbReference type="WBParaSite" id="BXY_0213200.1">
    <property type="protein sequence ID" value="BXY_0213200.1"/>
    <property type="gene ID" value="BXY_0213200"/>
</dbReference>
<evidence type="ECO:0000313" key="4">
    <source>
        <dbReference type="Proteomes" id="UP000095284"/>
    </source>
</evidence>
<dbReference type="eggNOG" id="KOG0194">
    <property type="taxonomic scope" value="Eukaryota"/>
</dbReference>
<organism evidence="4 5">
    <name type="scientific">Bursaphelenchus xylophilus</name>
    <name type="common">Pinewood nematode worm</name>
    <name type="synonym">Aphelenchoides xylophilus</name>
    <dbReference type="NCBI Taxonomy" id="6326"/>
    <lineage>
        <taxon>Eukaryota</taxon>
        <taxon>Metazoa</taxon>
        <taxon>Ecdysozoa</taxon>
        <taxon>Nematoda</taxon>
        <taxon>Chromadorea</taxon>
        <taxon>Rhabditida</taxon>
        <taxon>Tylenchina</taxon>
        <taxon>Tylenchomorpha</taxon>
        <taxon>Aphelenchoidea</taxon>
        <taxon>Aphelenchoididae</taxon>
        <taxon>Bursaphelenchus</taxon>
    </lineage>
</organism>
<dbReference type="PROSITE" id="PS50001">
    <property type="entry name" value="SH2"/>
    <property type="match status" value="1"/>
</dbReference>
<evidence type="ECO:0000256" key="1">
    <source>
        <dbReference type="PROSITE-ProRule" id="PRU00191"/>
    </source>
</evidence>
<accession>A0A1I7RN46</accession>
<feature type="region of interest" description="Disordered" evidence="2">
    <location>
        <begin position="1"/>
        <end position="25"/>
    </location>
</feature>